<name>A0A120G6P8_PSEFL</name>
<organism evidence="1 2">
    <name type="scientific">Pseudomonas fluorescens</name>
    <dbReference type="NCBI Taxonomy" id="294"/>
    <lineage>
        <taxon>Bacteria</taxon>
        <taxon>Pseudomonadati</taxon>
        <taxon>Pseudomonadota</taxon>
        <taxon>Gammaproteobacteria</taxon>
        <taxon>Pseudomonadales</taxon>
        <taxon>Pseudomonadaceae</taxon>
        <taxon>Pseudomonas</taxon>
    </lineage>
</organism>
<reference evidence="1 2" key="1">
    <citation type="submission" date="2015-05" db="EMBL/GenBank/DDBJ databases">
        <title>A genomic and transcriptomic approach to investigate the blue pigment phenotype in Pseudomonas fluorescens.</title>
        <authorList>
            <person name="Andreani N.A."/>
            <person name="Cardazzo B."/>
        </authorList>
    </citation>
    <scope>NUCLEOTIDE SEQUENCE [LARGE SCALE GENOMIC DNA]</scope>
    <source>
        <strain evidence="1 2">Ps_22</strain>
    </source>
</reference>
<accession>A0A120G6P8</accession>
<comment type="caution">
    <text evidence="1">The sequence shown here is derived from an EMBL/GenBank/DDBJ whole genome shotgun (WGS) entry which is preliminary data.</text>
</comment>
<gene>
    <name evidence="1" type="ORF">PFLmoz3_04316</name>
</gene>
<sequence length="88" mass="9343">MHGGFGCAVGAGERRHQYAGNTADIHHQALAATQGREQRLGHADDGKHIGFELALHRLGTAVEQRAHGAVAGVVDQYIQLAQLPGQEL</sequence>
<evidence type="ECO:0000313" key="1">
    <source>
        <dbReference type="EMBL" id="KWV86039.1"/>
    </source>
</evidence>
<evidence type="ECO:0000313" key="2">
    <source>
        <dbReference type="Proteomes" id="UP000061348"/>
    </source>
</evidence>
<dbReference type="AlphaFoldDB" id="A0A120G6P8"/>
<dbReference type="Proteomes" id="UP000061348">
    <property type="component" value="Unassembled WGS sequence"/>
</dbReference>
<dbReference type="EMBL" id="LCYA01000106">
    <property type="protein sequence ID" value="KWV86039.1"/>
    <property type="molecule type" value="Genomic_DNA"/>
</dbReference>
<proteinExistence type="predicted"/>
<protein>
    <submittedName>
        <fullName evidence="1">Uncharacterized protein</fullName>
    </submittedName>
</protein>